<evidence type="ECO:0000313" key="1">
    <source>
        <dbReference type="EMBL" id="KAF4426066.1"/>
    </source>
</evidence>
<proteinExistence type="predicted"/>
<name>A0A8H4NC52_9HYPO</name>
<dbReference type="EMBL" id="JAADJG010001084">
    <property type="protein sequence ID" value="KAF4426066.1"/>
    <property type="molecule type" value="Genomic_DNA"/>
</dbReference>
<dbReference type="OrthoDB" id="5019751at2759"/>
<dbReference type="Proteomes" id="UP000605986">
    <property type="component" value="Unassembled WGS sequence"/>
</dbReference>
<protein>
    <submittedName>
        <fullName evidence="1">Uncharacterized protein</fullName>
    </submittedName>
</protein>
<evidence type="ECO:0000313" key="2">
    <source>
        <dbReference type="Proteomes" id="UP000605986"/>
    </source>
</evidence>
<keyword evidence="2" id="KW-1185">Reference proteome</keyword>
<gene>
    <name evidence="1" type="ORF">F53441_14151</name>
</gene>
<organism evidence="1 2">
    <name type="scientific">Fusarium austroafricanum</name>
    <dbReference type="NCBI Taxonomy" id="2364996"/>
    <lineage>
        <taxon>Eukaryota</taxon>
        <taxon>Fungi</taxon>
        <taxon>Dikarya</taxon>
        <taxon>Ascomycota</taxon>
        <taxon>Pezizomycotina</taxon>
        <taxon>Sordariomycetes</taxon>
        <taxon>Hypocreomycetidae</taxon>
        <taxon>Hypocreales</taxon>
        <taxon>Nectriaceae</taxon>
        <taxon>Fusarium</taxon>
        <taxon>Fusarium concolor species complex</taxon>
    </lineage>
</organism>
<reference evidence="1" key="1">
    <citation type="submission" date="2020-01" db="EMBL/GenBank/DDBJ databases">
        <title>Identification and distribution of gene clusters putatively required for synthesis of sphingolipid metabolism inhibitors in phylogenetically diverse species of the filamentous fungus Fusarium.</title>
        <authorList>
            <person name="Kim H.-S."/>
            <person name="Busman M."/>
            <person name="Brown D.W."/>
            <person name="Divon H."/>
            <person name="Uhlig S."/>
            <person name="Proctor R.H."/>
        </authorList>
    </citation>
    <scope>NUCLEOTIDE SEQUENCE</scope>
    <source>
        <strain evidence="1">NRRL 53441</strain>
    </source>
</reference>
<dbReference type="AlphaFoldDB" id="A0A8H4NC52"/>
<accession>A0A8H4NC52</accession>
<sequence>MPGRVINYDPHVETSRFWKRPAQPTNFWPAVRFQSANGVKVGDQYDISENRDRRDYDPPVMIEWHHGWVSVSWSAVSKHPGLAAKFVDGRLKWPGPIKRVSYIITNYIQYGTYMCQNNGIEFRSYDDEQDLQEAISVYYESSIFSLRGLTRLARKEIERIGNRIPLAKVIACMANHRLWLRNNARWAEGYIAKRASKKNITSAKSDFYGRDLRTSDPLINGLIMANNNDRFPDGLLRSP</sequence>
<comment type="caution">
    <text evidence="1">The sequence shown here is derived from an EMBL/GenBank/DDBJ whole genome shotgun (WGS) entry which is preliminary data.</text>
</comment>